<reference evidence="1 2" key="1">
    <citation type="journal article" date="2019" name="Commun. Biol.">
        <title>The bagworm genome reveals a unique fibroin gene that provides high tensile strength.</title>
        <authorList>
            <person name="Kono N."/>
            <person name="Nakamura H."/>
            <person name="Ohtoshi R."/>
            <person name="Tomita M."/>
            <person name="Numata K."/>
            <person name="Arakawa K."/>
        </authorList>
    </citation>
    <scope>NUCLEOTIDE SEQUENCE [LARGE SCALE GENOMIC DNA]</scope>
</reference>
<accession>A0A4C1T1U5</accession>
<evidence type="ECO:0000313" key="1">
    <source>
        <dbReference type="EMBL" id="GBP07241.1"/>
    </source>
</evidence>
<keyword evidence="2" id="KW-1185">Reference proteome</keyword>
<evidence type="ECO:0000313" key="2">
    <source>
        <dbReference type="Proteomes" id="UP000299102"/>
    </source>
</evidence>
<organism evidence="1 2">
    <name type="scientific">Eumeta variegata</name>
    <name type="common">Bagworm moth</name>
    <name type="synonym">Eumeta japonica</name>
    <dbReference type="NCBI Taxonomy" id="151549"/>
    <lineage>
        <taxon>Eukaryota</taxon>
        <taxon>Metazoa</taxon>
        <taxon>Ecdysozoa</taxon>
        <taxon>Arthropoda</taxon>
        <taxon>Hexapoda</taxon>
        <taxon>Insecta</taxon>
        <taxon>Pterygota</taxon>
        <taxon>Neoptera</taxon>
        <taxon>Endopterygota</taxon>
        <taxon>Lepidoptera</taxon>
        <taxon>Glossata</taxon>
        <taxon>Ditrysia</taxon>
        <taxon>Tineoidea</taxon>
        <taxon>Psychidae</taxon>
        <taxon>Oiketicinae</taxon>
        <taxon>Eumeta</taxon>
    </lineage>
</organism>
<protein>
    <submittedName>
        <fullName evidence="1">Uncharacterized protein</fullName>
    </submittedName>
</protein>
<dbReference type="EMBL" id="BGZK01000025">
    <property type="protein sequence ID" value="GBP07241.1"/>
    <property type="molecule type" value="Genomic_DNA"/>
</dbReference>
<comment type="caution">
    <text evidence="1">The sequence shown here is derived from an EMBL/GenBank/DDBJ whole genome shotgun (WGS) entry which is preliminary data.</text>
</comment>
<dbReference type="AlphaFoldDB" id="A0A4C1T1U5"/>
<sequence>MLDIDGKWVNGWRSFLHLVTWASQDQPRCTKCGSWLSWITSVFPYRIPSTAARTAAARVPPISSDVTRAVYGAVSGTNDITRLRDIFKHERSPLT</sequence>
<name>A0A4C1T1U5_EUMVA</name>
<gene>
    <name evidence="1" type="ORF">EVAR_92122_1</name>
</gene>
<proteinExistence type="predicted"/>
<dbReference type="Proteomes" id="UP000299102">
    <property type="component" value="Unassembled WGS sequence"/>
</dbReference>